<reference evidence="1 2" key="1">
    <citation type="journal article" date="2018" name="Biotechnol. Biofuels">
        <title>Integrative visual omics of the white-rot fungus Polyporus brumalis exposes the biotechnological potential of its oxidative enzymes for delignifying raw plant biomass.</title>
        <authorList>
            <person name="Miyauchi S."/>
            <person name="Rancon A."/>
            <person name="Drula E."/>
            <person name="Hage H."/>
            <person name="Chaduli D."/>
            <person name="Favel A."/>
            <person name="Grisel S."/>
            <person name="Henrissat B."/>
            <person name="Herpoel-Gimbert I."/>
            <person name="Ruiz-Duenas F.J."/>
            <person name="Chevret D."/>
            <person name="Hainaut M."/>
            <person name="Lin J."/>
            <person name="Wang M."/>
            <person name="Pangilinan J."/>
            <person name="Lipzen A."/>
            <person name="Lesage-Meessen L."/>
            <person name="Navarro D."/>
            <person name="Riley R."/>
            <person name="Grigoriev I.V."/>
            <person name="Zhou S."/>
            <person name="Raouche S."/>
            <person name="Rosso M.N."/>
        </authorList>
    </citation>
    <scope>NUCLEOTIDE SEQUENCE [LARGE SCALE GENOMIC DNA]</scope>
    <source>
        <strain evidence="1 2">BRFM 1820</strain>
    </source>
</reference>
<dbReference type="Proteomes" id="UP000256964">
    <property type="component" value="Unassembled WGS sequence"/>
</dbReference>
<accession>A0A371D7B8</accession>
<proteinExistence type="predicted"/>
<protein>
    <submittedName>
        <fullName evidence="1">Uncharacterized protein</fullName>
    </submittedName>
</protein>
<organism evidence="1 2">
    <name type="scientific">Lentinus brumalis</name>
    <dbReference type="NCBI Taxonomy" id="2498619"/>
    <lineage>
        <taxon>Eukaryota</taxon>
        <taxon>Fungi</taxon>
        <taxon>Dikarya</taxon>
        <taxon>Basidiomycota</taxon>
        <taxon>Agaricomycotina</taxon>
        <taxon>Agaricomycetes</taxon>
        <taxon>Polyporales</taxon>
        <taxon>Polyporaceae</taxon>
        <taxon>Lentinus</taxon>
    </lineage>
</organism>
<name>A0A371D7B8_9APHY</name>
<evidence type="ECO:0000313" key="2">
    <source>
        <dbReference type="Proteomes" id="UP000256964"/>
    </source>
</evidence>
<dbReference type="EMBL" id="KZ857411">
    <property type="protein sequence ID" value="RDX48437.1"/>
    <property type="molecule type" value="Genomic_DNA"/>
</dbReference>
<keyword evidence="2" id="KW-1185">Reference proteome</keyword>
<dbReference type="AlphaFoldDB" id="A0A371D7B8"/>
<evidence type="ECO:0000313" key="1">
    <source>
        <dbReference type="EMBL" id="RDX48437.1"/>
    </source>
</evidence>
<gene>
    <name evidence="1" type="ORF">OH76DRAFT_653652</name>
</gene>
<sequence length="97" mass="10779">MLRPPPGLLLMSSPLECPCCVLVLPQWSFSKHSRQASFNARAIASSVTDIHIRVELSKLDAVRHDRIEIPCRLIPVPSLWSTPQKQKHDAAASLQVS</sequence>